<reference evidence="3" key="1">
    <citation type="journal article" date="2014" name="Sci. Data">
        <title>Genomes of diverse isolates of the marine cyanobacterium Prochlorococcus.</title>
        <authorList>
            <person name="Biller S."/>
            <person name="Berube P."/>
            <person name="Thompson J."/>
            <person name="Kelly L."/>
            <person name="Roggensack S."/>
            <person name="Awad L."/>
            <person name="Roache-Johnson K."/>
            <person name="Ding H."/>
            <person name="Giovannoni S.J."/>
            <person name="Moore L.R."/>
            <person name="Chisholm S.W."/>
        </authorList>
    </citation>
    <scope>NUCLEOTIDE SEQUENCE [LARGE SCALE GENOMIC DNA]</scope>
</reference>
<protein>
    <recommendedName>
        <fullName evidence="1">Nif11 domain-containing protein</fullName>
    </recommendedName>
</protein>
<dbReference type="OrthoDB" id="559178at2"/>
<dbReference type="NCBIfam" id="TIGR03798">
    <property type="entry name" value="leader_Nif11"/>
    <property type="match status" value="1"/>
</dbReference>
<dbReference type="InterPro" id="IPR012903">
    <property type="entry name" value="Nif11"/>
</dbReference>
<dbReference type="AlphaFoldDB" id="A0A0A1ZNT9"/>
<dbReference type="RefSeq" id="WP_032514031.1">
    <property type="nucleotide sequence ID" value="NZ_JNAJ01000014.1"/>
</dbReference>
<gene>
    <name evidence="2" type="ORF">EU93_1202</name>
</gene>
<dbReference type="EMBL" id="JNAJ01000014">
    <property type="protein sequence ID" value="KGF91262.1"/>
    <property type="molecule type" value="Genomic_DNA"/>
</dbReference>
<dbReference type="InterPro" id="IPR022516">
    <property type="entry name" value="CHP03798_Ocin"/>
</dbReference>
<accession>A0A0A1ZNT9</accession>
<name>A0A0A1ZNT9_PROMR</name>
<evidence type="ECO:0000259" key="1">
    <source>
        <dbReference type="Pfam" id="PF07862"/>
    </source>
</evidence>
<evidence type="ECO:0000313" key="3">
    <source>
        <dbReference type="Proteomes" id="UP000030491"/>
    </source>
</evidence>
<sequence length="71" mass="8057">MSFSEIRKFLIKMQSDEDLKKQVTSASTADDVALIGQHLGYDFSGDDLLRFNGQKVDKVTVRKVDHPGEYH</sequence>
<comment type="caution">
    <text evidence="2">The sequence shown here is derived from an EMBL/GenBank/DDBJ whole genome shotgun (WGS) entry which is preliminary data.</text>
</comment>
<dbReference type="Proteomes" id="UP000030491">
    <property type="component" value="Unassembled WGS sequence"/>
</dbReference>
<dbReference type="Pfam" id="PF07862">
    <property type="entry name" value="Nif11"/>
    <property type="match status" value="1"/>
</dbReference>
<feature type="domain" description="Nif11" evidence="1">
    <location>
        <begin position="1"/>
        <end position="48"/>
    </location>
</feature>
<proteinExistence type="predicted"/>
<evidence type="ECO:0000313" key="2">
    <source>
        <dbReference type="EMBL" id="KGF91262.1"/>
    </source>
</evidence>
<organism evidence="2 3">
    <name type="scientific">Prochlorococcus marinus str. MIT 9116</name>
    <dbReference type="NCBI Taxonomy" id="167544"/>
    <lineage>
        <taxon>Bacteria</taxon>
        <taxon>Bacillati</taxon>
        <taxon>Cyanobacteriota</taxon>
        <taxon>Cyanophyceae</taxon>
        <taxon>Synechococcales</taxon>
        <taxon>Prochlorococcaceae</taxon>
        <taxon>Prochlorococcus</taxon>
    </lineage>
</organism>